<keyword evidence="6" id="KW-0067">ATP-binding</keyword>
<evidence type="ECO:0000256" key="4">
    <source>
        <dbReference type="ARBA" id="ARBA00022741"/>
    </source>
</evidence>
<dbReference type="GO" id="GO:0008972">
    <property type="term" value="F:phosphomethylpyrimidine kinase activity"/>
    <property type="evidence" value="ECO:0007669"/>
    <property type="project" value="InterPro"/>
</dbReference>
<proteinExistence type="predicted"/>
<evidence type="ECO:0000259" key="7">
    <source>
        <dbReference type="Pfam" id="PF08543"/>
    </source>
</evidence>
<dbReference type="GO" id="GO:0009228">
    <property type="term" value="P:thiamine biosynthetic process"/>
    <property type="evidence" value="ECO:0007669"/>
    <property type="project" value="InterPro"/>
</dbReference>
<dbReference type="PANTHER" id="PTHR20858:SF17">
    <property type="entry name" value="HYDROXYMETHYLPYRIMIDINE_PHOSPHOMETHYLPYRIMIDINE KINASE THI20-RELATED"/>
    <property type="match status" value="1"/>
</dbReference>
<feature type="domain" description="Pyridoxamine kinase/Phosphomethylpyrimidine kinase" evidence="7">
    <location>
        <begin position="16"/>
        <end position="263"/>
    </location>
</feature>
<evidence type="ECO:0000256" key="1">
    <source>
        <dbReference type="ARBA" id="ARBA00004948"/>
    </source>
</evidence>
<dbReference type="GO" id="GO:0005524">
    <property type="term" value="F:ATP binding"/>
    <property type="evidence" value="ECO:0007669"/>
    <property type="project" value="UniProtKB-KW"/>
</dbReference>
<evidence type="ECO:0000256" key="6">
    <source>
        <dbReference type="ARBA" id="ARBA00022840"/>
    </source>
</evidence>
<reference evidence="8 9" key="1">
    <citation type="submission" date="2018-04" db="EMBL/GenBank/DDBJ databases">
        <title>Genomic Encyclopedia of Archaeal and Bacterial Type Strains, Phase II (KMG-II): from individual species to whole genera.</title>
        <authorList>
            <person name="Goeker M."/>
        </authorList>
    </citation>
    <scope>NUCLEOTIDE SEQUENCE [LARGE SCALE GENOMIC DNA]</scope>
    <source>
        <strain evidence="8 9">DSM 26809</strain>
    </source>
</reference>
<dbReference type="InterPro" id="IPR029056">
    <property type="entry name" value="Ribokinase-like"/>
</dbReference>
<dbReference type="Pfam" id="PF08543">
    <property type="entry name" value="Phos_pyr_kin"/>
    <property type="match status" value="1"/>
</dbReference>
<accession>A0A2T5J9C1</accession>
<comment type="pathway">
    <text evidence="1">Cofactor biosynthesis; thiamine diphosphate biosynthesis.</text>
</comment>
<comment type="caution">
    <text evidence="8">The sequence shown here is derived from an EMBL/GenBank/DDBJ whole genome shotgun (WGS) entry which is preliminary data.</text>
</comment>
<protein>
    <recommendedName>
        <fullName evidence="2">hydroxymethylpyrimidine kinase</fullName>
        <ecNumber evidence="2">2.7.1.49</ecNumber>
    </recommendedName>
</protein>
<keyword evidence="9" id="KW-1185">Reference proteome</keyword>
<organism evidence="8 9">
    <name type="scientific">Mucilaginibacter yixingensis</name>
    <dbReference type="NCBI Taxonomy" id="1295612"/>
    <lineage>
        <taxon>Bacteria</taxon>
        <taxon>Pseudomonadati</taxon>
        <taxon>Bacteroidota</taxon>
        <taxon>Sphingobacteriia</taxon>
        <taxon>Sphingobacteriales</taxon>
        <taxon>Sphingobacteriaceae</taxon>
        <taxon>Mucilaginibacter</taxon>
    </lineage>
</organism>
<dbReference type="FunFam" id="3.40.1190.20:FF:000003">
    <property type="entry name" value="Phosphomethylpyrimidine kinase ThiD"/>
    <property type="match status" value="1"/>
</dbReference>
<dbReference type="Gene3D" id="3.40.1190.20">
    <property type="match status" value="1"/>
</dbReference>
<dbReference type="EMBL" id="QAOQ01000004">
    <property type="protein sequence ID" value="PTQ96656.1"/>
    <property type="molecule type" value="Genomic_DNA"/>
</dbReference>
<evidence type="ECO:0000313" key="8">
    <source>
        <dbReference type="EMBL" id="PTQ96656.1"/>
    </source>
</evidence>
<dbReference type="Proteomes" id="UP000244168">
    <property type="component" value="Unassembled WGS sequence"/>
</dbReference>
<name>A0A2T5J9C1_9SPHI</name>
<dbReference type="CDD" id="cd01169">
    <property type="entry name" value="HMPP_kinase"/>
    <property type="match status" value="1"/>
</dbReference>
<keyword evidence="5 8" id="KW-0418">Kinase</keyword>
<dbReference type="SUPFAM" id="SSF53613">
    <property type="entry name" value="Ribokinase-like"/>
    <property type="match status" value="1"/>
</dbReference>
<dbReference type="GO" id="GO:0005829">
    <property type="term" value="C:cytosol"/>
    <property type="evidence" value="ECO:0007669"/>
    <property type="project" value="TreeGrafter"/>
</dbReference>
<evidence type="ECO:0000313" key="9">
    <source>
        <dbReference type="Proteomes" id="UP000244168"/>
    </source>
</evidence>
<evidence type="ECO:0000256" key="2">
    <source>
        <dbReference type="ARBA" id="ARBA00012135"/>
    </source>
</evidence>
<keyword evidence="4" id="KW-0547">Nucleotide-binding</keyword>
<sequence>MMVYKYNSVLTIAGSDSGGGAGIQADLKTFAALGCYGTSAITAVTAQNTLGINDIHPIPPAIVKSQIMAVMDDIRPSVIKIGMLPNAEIIGVVAETLKMYNDLTIIVDPVMKSTSGTDLSGNESLKVLIAELFPIATLIAPNINEAALLTGNHISNIDDMRSAALALLKYGSNAVLVKGGHLDGEVLYNVYADQSHTKETFSYPYIPSLNTHGTGCTLASAIASYIASGQSLVEAIAAAGDYVNKAIQQGRNVKTGQGCGPLNHGFKPKSLQKKRAKLN</sequence>
<dbReference type="AlphaFoldDB" id="A0A2T5J9C1"/>
<dbReference type="EC" id="2.7.1.49" evidence="2"/>
<dbReference type="InterPro" id="IPR004399">
    <property type="entry name" value="HMP/HMP-P_kinase_dom"/>
</dbReference>
<gene>
    <name evidence="8" type="ORF">C8P68_104141</name>
</gene>
<dbReference type="GO" id="GO:0008902">
    <property type="term" value="F:hydroxymethylpyrimidine kinase activity"/>
    <property type="evidence" value="ECO:0007669"/>
    <property type="project" value="UniProtKB-EC"/>
</dbReference>
<dbReference type="OrthoDB" id="9810880at2"/>
<evidence type="ECO:0000256" key="3">
    <source>
        <dbReference type="ARBA" id="ARBA00022679"/>
    </source>
</evidence>
<evidence type="ECO:0000256" key="5">
    <source>
        <dbReference type="ARBA" id="ARBA00022777"/>
    </source>
</evidence>
<dbReference type="RefSeq" id="WP_107828615.1">
    <property type="nucleotide sequence ID" value="NZ_CP160205.1"/>
</dbReference>
<dbReference type="PANTHER" id="PTHR20858">
    <property type="entry name" value="PHOSPHOMETHYLPYRIMIDINE KINASE"/>
    <property type="match status" value="1"/>
</dbReference>
<dbReference type="InterPro" id="IPR013749">
    <property type="entry name" value="PM/HMP-P_kinase-1"/>
</dbReference>
<dbReference type="NCBIfam" id="TIGR00097">
    <property type="entry name" value="HMP-P_kinase"/>
    <property type="match status" value="1"/>
</dbReference>
<keyword evidence="3" id="KW-0808">Transferase</keyword>